<gene>
    <name evidence="8" type="ORF">WJ0W_003780</name>
</gene>
<dbReference type="InterPro" id="IPR013324">
    <property type="entry name" value="RNA_pol_sigma_r3/r4-like"/>
</dbReference>
<evidence type="ECO:0000256" key="5">
    <source>
        <dbReference type="ARBA" id="ARBA00023163"/>
    </source>
</evidence>
<dbReference type="Proteomes" id="UP001154322">
    <property type="component" value="Unassembled WGS sequence"/>
</dbReference>
<evidence type="ECO:0000313" key="8">
    <source>
        <dbReference type="EMBL" id="CAH8246545.1"/>
    </source>
</evidence>
<dbReference type="NCBIfam" id="TIGR02937">
    <property type="entry name" value="sigma70-ECF"/>
    <property type="match status" value="1"/>
</dbReference>
<sequence>MDGIEEKVIQVQAGDVREYACIVERFQQPLYLYCTRLLGNRQEAEDAVQEVLVKAYEKIHLYQQRVSFSSWLYKIAYHHCLNLLRRRQLQRKIMCLFRQEGFAPSVEQTITEELFDEPLASAWLSLSGEERSLVVLRVFEEKSFEEIGIIMNKNMEAVKKRYGRVRQKLKSVIGESEVRETCVNSGAAMKMRRR</sequence>
<proteinExistence type="inferred from homology"/>
<accession>A0ABM9G469</accession>
<evidence type="ECO:0000256" key="3">
    <source>
        <dbReference type="ARBA" id="ARBA00023082"/>
    </source>
</evidence>
<dbReference type="SUPFAM" id="SSF88659">
    <property type="entry name" value="Sigma3 and sigma4 domains of RNA polymerase sigma factors"/>
    <property type="match status" value="1"/>
</dbReference>
<dbReference type="InterPro" id="IPR039425">
    <property type="entry name" value="RNA_pol_sigma-70-like"/>
</dbReference>
<comment type="caution">
    <text evidence="8">The sequence shown here is derived from an EMBL/GenBank/DDBJ whole genome shotgun (WGS) entry which is preliminary data.</text>
</comment>
<dbReference type="SUPFAM" id="SSF88946">
    <property type="entry name" value="Sigma2 domain of RNA polymerase sigma factors"/>
    <property type="match status" value="1"/>
</dbReference>
<keyword evidence="2" id="KW-0805">Transcription regulation</keyword>
<keyword evidence="9" id="KW-1185">Reference proteome</keyword>
<dbReference type="InterPro" id="IPR013325">
    <property type="entry name" value="RNA_pol_sigma_r2"/>
</dbReference>
<evidence type="ECO:0000256" key="4">
    <source>
        <dbReference type="ARBA" id="ARBA00023125"/>
    </source>
</evidence>
<evidence type="ECO:0000259" key="6">
    <source>
        <dbReference type="Pfam" id="PF04542"/>
    </source>
</evidence>
<dbReference type="Pfam" id="PF08281">
    <property type="entry name" value="Sigma70_r4_2"/>
    <property type="match status" value="1"/>
</dbReference>
<comment type="similarity">
    <text evidence="1">Belongs to the sigma-70 factor family. ECF subfamily.</text>
</comment>
<dbReference type="Gene3D" id="1.10.1740.10">
    <property type="match status" value="1"/>
</dbReference>
<keyword evidence="5" id="KW-0804">Transcription</keyword>
<evidence type="ECO:0000256" key="1">
    <source>
        <dbReference type="ARBA" id="ARBA00010641"/>
    </source>
</evidence>
<dbReference type="InterPro" id="IPR013249">
    <property type="entry name" value="RNA_pol_sigma70_r4_t2"/>
</dbReference>
<evidence type="ECO:0000256" key="2">
    <source>
        <dbReference type="ARBA" id="ARBA00023015"/>
    </source>
</evidence>
<feature type="domain" description="RNA polymerase sigma factor 70 region 4 type 2" evidence="7">
    <location>
        <begin position="125"/>
        <end position="169"/>
    </location>
</feature>
<dbReference type="InterPro" id="IPR014284">
    <property type="entry name" value="RNA_pol_sigma-70_dom"/>
</dbReference>
<reference evidence="8" key="1">
    <citation type="submission" date="2022-06" db="EMBL/GenBank/DDBJ databases">
        <authorList>
            <person name="Dietemann V."/>
            <person name="Ory F."/>
            <person name="Dainat B."/>
            <person name="Oberhansli S."/>
        </authorList>
    </citation>
    <scope>NUCLEOTIDE SEQUENCE</scope>
    <source>
        <strain evidence="8">Ena-SAMPLE-TAB-26-04-2022-14:26:32:270-5432</strain>
    </source>
</reference>
<protein>
    <submittedName>
        <fullName evidence="8">RNA polymerase sigma factor</fullName>
    </submittedName>
</protein>
<dbReference type="InterPro" id="IPR036388">
    <property type="entry name" value="WH-like_DNA-bd_sf"/>
</dbReference>
<evidence type="ECO:0000259" key="7">
    <source>
        <dbReference type="Pfam" id="PF08281"/>
    </source>
</evidence>
<dbReference type="Pfam" id="PF04542">
    <property type="entry name" value="Sigma70_r2"/>
    <property type="match status" value="1"/>
</dbReference>
<dbReference type="InterPro" id="IPR007627">
    <property type="entry name" value="RNA_pol_sigma70_r2"/>
</dbReference>
<dbReference type="PANTHER" id="PTHR43133">
    <property type="entry name" value="RNA POLYMERASE ECF-TYPE SIGMA FACTO"/>
    <property type="match status" value="1"/>
</dbReference>
<evidence type="ECO:0000313" key="9">
    <source>
        <dbReference type="Proteomes" id="UP001154322"/>
    </source>
</evidence>
<dbReference type="PANTHER" id="PTHR43133:SF8">
    <property type="entry name" value="RNA POLYMERASE SIGMA FACTOR HI_1459-RELATED"/>
    <property type="match status" value="1"/>
</dbReference>
<name>A0ABM9G469_9BACL</name>
<feature type="domain" description="RNA polymerase sigma-70 region 2" evidence="6">
    <location>
        <begin position="22"/>
        <end position="88"/>
    </location>
</feature>
<keyword evidence="4" id="KW-0238">DNA-binding</keyword>
<dbReference type="Gene3D" id="1.10.10.10">
    <property type="entry name" value="Winged helix-like DNA-binding domain superfamily/Winged helix DNA-binding domain"/>
    <property type="match status" value="1"/>
</dbReference>
<dbReference type="EMBL" id="CALYLO010000005">
    <property type="protein sequence ID" value="CAH8246545.1"/>
    <property type="molecule type" value="Genomic_DNA"/>
</dbReference>
<organism evidence="8 9">
    <name type="scientific">Paenibacillus melissococcoides</name>
    <dbReference type="NCBI Taxonomy" id="2912268"/>
    <lineage>
        <taxon>Bacteria</taxon>
        <taxon>Bacillati</taxon>
        <taxon>Bacillota</taxon>
        <taxon>Bacilli</taxon>
        <taxon>Bacillales</taxon>
        <taxon>Paenibacillaceae</taxon>
        <taxon>Paenibacillus</taxon>
    </lineage>
</organism>
<dbReference type="RefSeq" id="WP_213428138.1">
    <property type="nucleotide sequence ID" value="NZ_AP031286.1"/>
</dbReference>
<keyword evidence="3" id="KW-0731">Sigma factor</keyword>